<name>A0A5B7G0A3_PORTR</name>
<organism evidence="1 2">
    <name type="scientific">Portunus trituberculatus</name>
    <name type="common">Swimming crab</name>
    <name type="synonym">Neptunus trituberculatus</name>
    <dbReference type="NCBI Taxonomy" id="210409"/>
    <lineage>
        <taxon>Eukaryota</taxon>
        <taxon>Metazoa</taxon>
        <taxon>Ecdysozoa</taxon>
        <taxon>Arthropoda</taxon>
        <taxon>Crustacea</taxon>
        <taxon>Multicrustacea</taxon>
        <taxon>Malacostraca</taxon>
        <taxon>Eumalacostraca</taxon>
        <taxon>Eucarida</taxon>
        <taxon>Decapoda</taxon>
        <taxon>Pleocyemata</taxon>
        <taxon>Brachyura</taxon>
        <taxon>Eubrachyura</taxon>
        <taxon>Portunoidea</taxon>
        <taxon>Portunidae</taxon>
        <taxon>Portuninae</taxon>
        <taxon>Portunus</taxon>
    </lineage>
</organism>
<evidence type="ECO:0000313" key="2">
    <source>
        <dbReference type="Proteomes" id="UP000324222"/>
    </source>
</evidence>
<comment type="caution">
    <text evidence="1">The sequence shown here is derived from an EMBL/GenBank/DDBJ whole genome shotgun (WGS) entry which is preliminary data.</text>
</comment>
<dbReference type="AlphaFoldDB" id="A0A5B7G0A3"/>
<proteinExistence type="predicted"/>
<evidence type="ECO:0000313" key="1">
    <source>
        <dbReference type="EMBL" id="MPC51015.1"/>
    </source>
</evidence>
<dbReference type="Proteomes" id="UP000324222">
    <property type="component" value="Unassembled WGS sequence"/>
</dbReference>
<keyword evidence="2" id="KW-1185">Reference proteome</keyword>
<gene>
    <name evidence="1" type="ORF">E2C01_044851</name>
</gene>
<dbReference type="EMBL" id="VSRR010009888">
    <property type="protein sequence ID" value="MPC51015.1"/>
    <property type="molecule type" value="Genomic_DNA"/>
</dbReference>
<sequence length="102" mass="11850">MFLARCQKSRGELEFERFLAFSIYGVFGKLKHRLGMKYKRLISDTETVLIPGKISIVSPQVLPTGRGKTPEAPLLREILGKDWRNRTRYRNEIVIGGTQWKR</sequence>
<protein>
    <submittedName>
        <fullName evidence="1">Uncharacterized protein</fullName>
    </submittedName>
</protein>
<reference evidence="1 2" key="1">
    <citation type="submission" date="2019-05" db="EMBL/GenBank/DDBJ databases">
        <title>Another draft genome of Portunus trituberculatus and its Hox gene families provides insights of decapod evolution.</title>
        <authorList>
            <person name="Jeong J.-H."/>
            <person name="Song I."/>
            <person name="Kim S."/>
            <person name="Choi T."/>
            <person name="Kim D."/>
            <person name="Ryu S."/>
            <person name="Kim W."/>
        </authorList>
    </citation>
    <scope>NUCLEOTIDE SEQUENCE [LARGE SCALE GENOMIC DNA]</scope>
    <source>
        <tissue evidence="1">Muscle</tissue>
    </source>
</reference>
<accession>A0A5B7G0A3</accession>